<dbReference type="GO" id="GO:0003676">
    <property type="term" value="F:nucleic acid binding"/>
    <property type="evidence" value="ECO:0007669"/>
    <property type="project" value="InterPro"/>
</dbReference>
<keyword evidence="3" id="KW-1185">Reference proteome</keyword>
<comment type="caution">
    <text evidence="2">The sequence shown here is derived from an EMBL/GenBank/DDBJ whole genome shotgun (WGS) entry which is preliminary data.</text>
</comment>
<dbReference type="GO" id="GO:0004519">
    <property type="term" value="F:endonuclease activity"/>
    <property type="evidence" value="ECO:0007669"/>
    <property type="project" value="UniProtKB-KW"/>
</dbReference>
<dbReference type="RefSeq" id="WP_274641329.1">
    <property type="nucleotide sequence ID" value="NZ_JAIWJY010000015.1"/>
</dbReference>
<dbReference type="EMBL" id="JAIWJY010000015">
    <property type="protein sequence ID" value="MDE1208362.1"/>
    <property type="molecule type" value="Genomic_DNA"/>
</dbReference>
<dbReference type="GO" id="GO:0008270">
    <property type="term" value="F:zinc ion binding"/>
    <property type="evidence" value="ECO:0007669"/>
    <property type="project" value="InterPro"/>
</dbReference>
<reference evidence="2" key="1">
    <citation type="submission" date="2021-09" db="EMBL/GenBank/DDBJ databases">
        <authorList>
            <person name="Smyrli M."/>
        </authorList>
    </citation>
    <scope>NUCLEOTIDE SEQUENCE</scope>
    <source>
        <strain evidence="2">LAR25</strain>
    </source>
</reference>
<dbReference type="AlphaFoldDB" id="A0A9X4IRW7"/>
<evidence type="ECO:0000313" key="3">
    <source>
        <dbReference type="Proteomes" id="UP001149303"/>
    </source>
</evidence>
<sequence>MSNKILAPYKLTTAEKKIIADNFNTHSDWNKTVFDSIKTNIIAHLRPQQNNTCCYCKYQLGFDIKQVDIEHIIPKSEYEKFTFETRNLALSCPGCNTKKSTKPVLKNSIINYPTNGKNIIIIHAHYDDYSNHIEIINDCVFVAKSTKGSETITFCELFRLSTAEQKTKIYQKSSPSVLQQLVSDLKNGNQQDKDELIKTIKEAIR</sequence>
<keyword evidence="2" id="KW-0255">Endonuclease</keyword>
<dbReference type="Pfam" id="PF01844">
    <property type="entry name" value="HNH"/>
    <property type="match status" value="1"/>
</dbReference>
<keyword evidence="2" id="KW-0378">Hydrolase</keyword>
<dbReference type="CDD" id="cd00085">
    <property type="entry name" value="HNHc"/>
    <property type="match status" value="1"/>
</dbReference>
<dbReference type="InterPro" id="IPR003615">
    <property type="entry name" value="HNH_nuc"/>
</dbReference>
<feature type="domain" description="HNH" evidence="1">
    <location>
        <begin position="53"/>
        <end position="101"/>
    </location>
</feature>
<gene>
    <name evidence="2" type="ORF">LCI24_16315</name>
</gene>
<protein>
    <submittedName>
        <fullName evidence="2">HNH endonuclease</fullName>
    </submittedName>
</protein>
<evidence type="ECO:0000259" key="1">
    <source>
        <dbReference type="Pfam" id="PF01844"/>
    </source>
</evidence>
<name>A0A9X4IRW7_9FLAO</name>
<evidence type="ECO:0000313" key="2">
    <source>
        <dbReference type="EMBL" id="MDE1208362.1"/>
    </source>
</evidence>
<proteinExistence type="predicted"/>
<accession>A0A9X4IRW7</accession>
<organism evidence="2 3">
    <name type="scientific">Tenacibaculum larymnensis</name>
    <dbReference type="NCBI Taxonomy" id="2878201"/>
    <lineage>
        <taxon>Bacteria</taxon>
        <taxon>Pseudomonadati</taxon>
        <taxon>Bacteroidota</taxon>
        <taxon>Flavobacteriia</taxon>
        <taxon>Flavobacteriales</taxon>
        <taxon>Flavobacteriaceae</taxon>
        <taxon>Tenacibaculum</taxon>
    </lineage>
</organism>
<dbReference type="Gene3D" id="1.10.30.50">
    <property type="match status" value="1"/>
</dbReference>
<dbReference type="InterPro" id="IPR002711">
    <property type="entry name" value="HNH"/>
</dbReference>
<keyword evidence="2" id="KW-0540">Nuclease</keyword>
<dbReference type="Proteomes" id="UP001149303">
    <property type="component" value="Unassembled WGS sequence"/>
</dbReference>